<dbReference type="EMBL" id="KN825035">
    <property type="protein sequence ID" value="KIK95544.1"/>
    <property type="molecule type" value="Genomic_DNA"/>
</dbReference>
<dbReference type="InParanoid" id="A0A0D0E3P2"/>
<name>A0A0D0E3P2_9AGAM</name>
<dbReference type="Proteomes" id="UP000054538">
    <property type="component" value="Unassembled WGS sequence"/>
</dbReference>
<evidence type="ECO:0000313" key="2">
    <source>
        <dbReference type="Proteomes" id="UP000054538"/>
    </source>
</evidence>
<accession>A0A0D0E3P2</accession>
<gene>
    <name evidence="1" type="ORF">PAXRUDRAFT_826891</name>
</gene>
<reference evidence="2" key="2">
    <citation type="submission" date="2015-01" db="EMBL/GenBank/DDBJ databases">
        <title>Evolutionary Origins and Diversification of the Mycorrhizal Mutualists.</title>
        <authorList>
            <consortium name="DOE Joint Genome Institute"/>
            <consortium name="Mycorrhizal Genomics Consortium"/>
            <person name="Kohler A."/>
            <person name="Kuo A."/>
            <person name="Nagy L.G."/>
            <person name="Floudas D."/>
            <person name="Copeland A."/>
            <person name="Barry K.W."/>
            <person name="Cichocki N."/>
            <person name="Veneault-Fourrey C."/>
            <person name="LaButti K."/>
            <person name="Lindquist E.A."/>
            <person name="Lipzen A."/>
            <person name="Lundell T."/>
            <person name="Morin E."/>
            <person name="Murat C."/>
            <person name="Riley R."/>
            <person name="Ohm R."/>
            <person name="Sun H."/>
            <person name="Tunlid A."/>
            <person name="Henrissat B."/>
            <person name="Grigoriev I.V."/>
            <person name="Hibbett D.S."/>
            <person name="Martin F."/>
        </authorList>
    </citation>
    <scope>NUCLEOTIDE SEQUENCE [LARGE SCALE GENOMIC DNA]</scope>
    <source>
        <strain evidence="2">Ve08.2h10</strain>
    </source>
</reference>
<evidence type="ECO:0000313" key="1">
    <source>
        <dbReference type="EMBL" id="KIK95544.1"/>
    </source>
</evidence>
<dbReference type="HOGENOM" id="CLU_1993346_0_0_1"/>
<proteinExistence type="predicted"/>
<sequence>MTDTEDWWTAGSLDTYFFFFSAGRLWVPRGANWIAKSLSGGLCDPLHQLATSLDGPMVLPSETASLALTLDDSLAVQCRVVIGRHTDEKGRSLSYTKRVCSMSAWALGLSMCPFKYRHRPKFLYR</sequence>
<protein>
    <submittedName>
        <fullName evidence="1">Uncharacterized protein</fullName>
    </submittedName>
</protein>
<keyword evidence="2" id="KW-1185">Reference proteome</keyword>
<organism evidence="1 2">
    <name type="scientific">Paxillus rubicundulus Ve08.2h10</name>
    <dbReference type="NCBI Taxonomy" id="930991"/>
    <lineage>
        <taxon>Eukaryota</taxon>
        <taxon>Fungi</taxon>
        <taxon>Dikarya</taxon>
        <taxon>Basidiomycota</taxon>
        <taxon>Agaricomycotina</taxon>
        <taxon>Agaricomycetes</taxon>
        <taxon>Agaricomycetidae</taxon>
        <taxon>Boletales</taxon>
        <taxon>Paxilineae</taxon>
        <taxon>Paxillaceae</taxon>
        <taxon>Paxillus</taxon>
    </lineage>
</organism>
<reference evidence="1 2" key="1">
    <citation type="submission" date="2014-04" db="EMBL/GenBank/DDBJ databases">
        <authorList>
            <consortium name="DOE Joint Genome Institute"/>
            <person name="Kuo A."/>
            <person name="Kohler A."/>
            <person name="Jargeat P."/>
            <person name="Nagy L.G."/>
            <person name="Floudas D."/>
            <person name="Copeland A."/>
            <person name="Barry K.W."/>
            <person name="Cichocki N."/>
            <person name="Veneault-Fourrey C."/>
            <person name="LaButti K."/>
            <person name="Lindquist E.A."/>
            <person name="Lipzen A."/>
            <person name="Lundell T."/>
            <person name="Morin E."/>
            <person name="Murat C."/>
            <person name="Sun H."/>
            <person name="Tunlid A."/>
            <person name="Henrissat B."/>
            <person name="Grigoriev I.V."/>
            <person name="Hibbett D.S."/>
            <person name="Martin F."/>
            <person name="Nordberg H.P."/>
            <person name="Cantor M.N."/>
            <person name="Hua S.X."/>
        </authorList>
    </citation>
    <scope>NUCLEOTIDE SEQUENCE [LARGE SCALE GENOMIC DNA]</scope>
    <source>
        <strain evidence="1 2">Ve08.2h10</strain>
    </source>
</reference>
<dbReference type="AlphaFoldDB" id="A0A0D0E3P2"/>